<keyword evidence="3" id="KW-1185">Reference proteome</keyword>
<reference evidence="3" key="1">
    <citation type="journal article" date="2019" name="Int. J. Syst. Evol. Microbiol.">
        <title>The Global Catalogue of Microorganisms (GCM) 10K type strain sequencing project: providing services to taxonomists for standard genome sequencing and annotation.</title>
        <authorList>
            <consortium name="The Broad Institute Genomics Platform"/>
            <consortium name="The Broad Institute Genome Sequencing Center for Infectious Disease"/>
            <person name="Wu L."/>
            <person name="Ma J."/>
        </authorList>
    </citation>
    <scope>NUCLEOTIDE SEQUENCE [LARGE SCALE GENOMIC DNA]</scope>
    <source>
        <strain evidence="3">CGMCC 4.7357</strain>
    </source>
</reference>
<accession>A0ABV9A616</accession>
<evidence type="ECO:0008006" key="4">
    <source>
        <dbReference type="Google" id="ProtNLM"/>
    </source>
</evidence>
<evidence type="ECO:0000313" key="2">
    <source>
        <dbReference type="EMBL" id="MFC4494536.1"/>
    </source>
</evidence>
<comment type="caution">
    <text evidence="2">The sequence shown here is derived from an EMBL/GenBank/DDBJ whole genome shotgun (WGS) entry which is preliminary data.</text>
</comment>
<organism evidence="2 3">
    <name type="scientific">Streptomyces ovatisporus</name>
    <dbReference type="NCBI Taxonomy" id="1128682"/>
    <lineage>
        <taxon>Bacteria</taxon>
        <taxon>Bacillati</taxon>
        <taxon>Actinomycetota</taxon>
        <taxon>Actinomycetes</taxon>
        <taxon>Kitasatosporales</taxon>
        <taxon>Streptomycetaceae</taxon>
        <taxon>Streptomyces</taxon>
    </lineage>
</organism>
<evidence type="ECO:0000256" key="1">
    <source>
        <dbReference type="SAM" id="MobiDB-lite"/>
    </source>
</evidence>
<feature type="compositionally biased region" description="Pro residues" evidence="1">
    <location>
        <begin position="57"/>
        <end position="70"/>
    </location>
</feature>
<feature type="compositionally biased region" description="Low complexity" evidence="1">
    <location>
        <begin position="71"/>
        <end position="80"/>
    </location>
</feature>
<evidence type="ECO:0000313" key="3">
    <source>
        <dbReference type="Proteomes" id="UP001595997"/>
    </source>
</evidence>
<dbReference type="Proteomes" id="UP001595997">
    <property type="component" value="Unassembled WGS sequence"/>
</dbReference>
<protein>
    <recommendedName>
        <fullName evidence="4">Secreted protein</fullName>
    </recommendedName>
</protein>
<name>A0ABV9A616_9ACTN</name>
<dbReference type="RefSeq" id="WP_386445716.1">
    <property type="nucleotide sequence ID" value="NZ_JBHSFH010000005.1"/>
</dbReference>
<feature type="compositionally biased region" description="Low complexity" evidence="1">
    <location>
        <begin position="15"/>
        <end position="27"/>
    </location>
</feature>
<proteinExistence type="predicted"/>
<dbReference type="EMBL" id="JBHSFH010000005">
    <property type="protein sequence ID" value="MFC4494536.1"/>
    <property type="molecule type" value="Genomic_DNA"/>
</dbReference>
<feature type="region of interest" description="Disordered" evidence="1">
    <location>
        <begin position="1"/>
        <end position="117"/>
    </location>
</feature>
<feature type="compositionally biased region" description="Basic and acidic residues" evidence="1">
    <location>
        <begin position="93"/>
        <end position="103"/>
    </location>
</feature>
<sequence>MTTDDARKRTASQTPRAAPAAPAGPAGPAAPPPPEAPPHAVGGPPADPGSTGNPASADPPAPPPVPPGAPADPVAAADSGPGHGLVPPVAAAQRRDRGQEHRTAALRSGDATGPLLGLDERDRLTARLHHAVSGFVDGPRKAVEEADHVFEEAARHLTDALAQRRRALRQPWQEGGDGRAADSAAADAGTEELRLALREYKAATERLLKL</sequence>
<gene>
    <name evidence="2" type="ORF">ACFPA8_10375</name>
</gene>
<feature type="compositionally biased region" description="Pro residues" evidence="1">
    <location>
        <begin position="28"/>
        <end position="37"/>
    </location>
</feature>